<dbReference type="InterPro" id="IPR046348">
    <property type="entry name" value="SIS_dom_sf"/>
</dbReference>
<dbReference type="EMBL" id="BAABBX010000017">
    <property type="protein sequence ID" value="GAA4194834.1"/>
    <property type="molecule type" value="Genomic_DNA"/>
</dbReference>
<dbReference type="SUPFAM" id="SSF53697">
    <property type="entry name" value="SIS domain"/>
    <property type="match status" value="1"/>
</dbReference>
<dbReference type="InterPro" id="IPR050099">
    <property type="entry name" value="SIS_GmhA/DiaA_subfam"/>
</dbReference>
<reference evidence="3" key="1">
    <citation type="journal article" date="2019" name="Int. J. Syst. Evol. Microbiol.">
        <title>The Global Catalogue of Microorganisms (GCM) 10K type strain sequencing project: providing services to taxonomists for standard genome sequencing and annotation.</title>
        <authorList>
            <consortium name="The Broad Institute Genomics Platform"/>
            <consortium name="The Broad Institute Genome Sequencing Center for Infectious Disease"/>
            <person name="Wu L."/>
            <person name="Ma J."/>
        </authorList>
    </citation>
    <scope>NUCLEOTIDE SEQUENCE [LARGE SCALE GENOMIC DNA]</scope>
    <source>
        <strain evidence="3">JCM 17593</strain>
    </source>
</reference>
<dbReference type="PROSITE" id="PS51464">
    <property type="entry name" value="SIS"/>
    <property type="match status" value="1"/>
</dbReference>
<comment type="caution">
    <text evidence="2">The sequence shown here is derived from an EMBL/GenBank/DDBJ whole genome shotgun (WGS) entry which is preliminary data.</text>
</comment>
<evidence type="ECO:0000259" key="1">
    <source>
        <dbReference type="PROSITE" id="PS51464"/>
    </source>
</evidence>
<gene>
    <name evidence="2" type="ORF">GCM10022288_30830</name>
</gene>
<accession>A0ABP8B0U2</accession>
<evidence type="ECO:0000313" key="3">
    <source>
        <dbReference type="Proteomes" id="UP001500213"/>
    </source>
</evidence>
<dbReference type="PANTHER" id="PTHR30390:SF7">
    <property type="entry name" value="PHOSPHOHEPTOSE ISOMERASE"/>
    <property type="match status" value="1"/>
</dbReference>
<protein>
    <submittedName>
        <fullName evidence="2">Sugar isomerase domain-containing protein</fullName>
    </submittedName>
</protein>
<dbReference type="NCBIfam" id="NF002805">
    <property type="entry name" value="PRK02947.1"/>
    <property type="match status" value="1"/>
</dbReference>
<evidence type="ECO:0000313" key="2">
    <source>
        <dbReference type="EMBL" id="GAA4194834.1"/>
    </source>
</evidence>
<dbReference type="InterPro" id="IPR001347">
    <property type="entry name" value="SIS_dom"/>
</dbReference>
<dbReference type="Proteomes" id="UP001500213">
    <property type="component" value="Unassembled WGS sequence"/>
</dbReference>
<dbReference type="RefSeq" id="WP_344778538.1">
    <property type="nucleotide sequence ID" value="NZ_BAABBX010000017.1"/>
</dbReference>
<sequence length="271" mass="27866">MTEPTTESPTNARADAPTDAAAELAAGFHRQVSERIDALAASAAAGALDPAIALLAASLQNGGVLQAFGTGHSQAFAMEIAGRAGGLIPTHSLALRDLVLRGKRPLEALQGGTIERDDSVVDDLWSLYDFRPADVFLIASNSGVNGSIVGLALKAKEEGHAVIAVTSLQHTNAVTPKHPSGKRLSEVADVVIDNLAPYGDTTLELPGGLGVGAVSSITAAYIAQLLTIGAAARVQAAGEVPPLFISANIPEGDEHNHALQERYGDRIGHLA</sequence>
<proteinExistence type="predicted"/>
<keyword evidence="2" id="KW-0413">Isomerase</keyword>
<organism evidence="2 3">
    <name type="scientific">Gryllotalpicola kribbensis</name>
    <dbReference type="NCBI Taxonomy" id="993084"/>
    <lineage>
        <taxon>Bacteria</taxon>
        <taxon>Bacillati</taxon>
        <taxon>Actinomycetota</taxon>
        <taxon>Actinomycetes</taxon>
        <taxon>Micrococcales</taxon>
        <taxon>Microbacteriaceae</taxon>
        <taxon>Gryllotalpicola</taxon>
    </lineage>
</organism>
<name>A0ABP8B0U2_9MICO</name>
<feature type="domain" description="SIS" evidence="1">
    <location>
        <begin position="55"/>
        <end position="242"/>
    </location>
</feature>
<dbReference type="GO" id="GO:0016853">
    <property type="term" value="F:isomerase activity"/>
    <property type="evidence" value="ECO:0007669"/>
    <property type="project" value="UniProtKB-KW"/>
</dbReference>
<dbReference type="Gene3D" id="3.40.50.10490">
    <property type="entry name" value="Glucose-6-phosphate isomerase like protein, domain 1"/>
    <property type="match status" value="1"/>
</dbReference>
<dbReference type="PANTHER" id="PTHR30390">
    <property type="entry name" value="SEDOHEPTULOSE 7-PHOSPHATE ISOMERASE / DNAA INITIATOR-ASSOCIATING FACTOR FOR REPLICATION INITIATION"/>
    <property type="match status" value="1"/>
</dbReference>
<dbReference type="Pfam" id="PF13580">
    <property type="entry name" value="SIS_2"/>
    <property type="match status" value="1"/>
</dbReference>
<keyword evidence="3" id="KW-1185">Reference proteome</keyword>